<keyword evidence="6" id="KW-0547">Nucleotide-binding</keyword>
<accession>A0ABR7GIE8</accession>
<keyword evidence="6" id="KW-0067">ATP-binding</keyword>
<evidence type="ECO:0000256" key="2">
    <source>
        <dbReference type="ARBA" id="ARBA00022777"/>
    </source>
</evidence>
<dbReference type="GO" id="GO:0016301">
    <property type="term" value="F:kinase activity"/>
    <property type="evidence" value="ECO:0007669"/>
    <property type="project" value="UniProtKB-KW"/>
</dbReference>
<sequence>MKHFFVVAREDKKEILEFVQKLTDYIEKRGGTCSYGINPDDALEAELDLPEDTQGILVAGGDGTVIRAAQNIFGKNIPMIGINRGHLGYLCDLDDASVYDAIDAMMAGDYSIEERMMLSGHMVDAQGNAGKEIQALNDIVLCSSAGLQVMHVVVYVNGQYLYAYNCDGVIFATPTGSTAYNLSANGPIVNPMTNLILLTPINPHTLNARSIVLDPYDELVIEIESRREDGTEEAEISFDGNHKRLLHPGEKLVVHRAKETTKMIHLRDVSFLDRIRTKLQADDD</sequence>
<comment type="function">
    <text evidence="6">Involved in the regulation of the intracellular balance of NAD and NADP, and is a key enzyme in the biosynthesis of NADP. Catalyzes specifically the phosphorylation on 2'-hydroxyl of the adenosine moiety of NAD to yield NADP.</text>
</comment>
<dbReference type="PANTHER" id="PTHR20275:SF0">
    <property type="entry name" value="NAD KINASE"/>
    <property type="match status" value="1"/>
</dbReference>
<feature type="binding site" evidence="6">
    <location>
        <position position="241"/>
    </location>
    <ligand>
        <name>NAD(+)</name>
        <dbReference type="ChEBI" id="CHEBI:57540"/>
    </ligand>
</feature>
<dbReference type="Gene3D" id="3.40.50.10330">
    <property type="entry name" value="Probable inorganic polyphosphate/atp-NAD kinase, domain 1"/>
    <property type="match status" value="1"/>
</dbReference>
<dbReference type="SUPFAM" id="SSF111331">
    <property type="entry name" value="NAD kinase/diacylglycerol kinase-like"/>
    <property type="match status" value="1"/>
</dbReference>
<keyword evidence="6" id="KW-0963">Cytoplasm</keyword>
<comment type="subcellular location">
    <subcellularLocation>
        <location evidence="6">Cytoplasm</location>
    </subcellularLocation>
</comment>
<feature type="binding site" evidence="6">
    <location>
        <begin position="178"/>
        <end position="183"/>
    </location>
    <ligand>
        <name>NAD(+)</name>
        <dbReference type="ChEBI" id="CHEBI:57540"/>
    </ligand>
</feature>
<dbReference type="Proteomes" id="UP000643810">
    <property type="component" value="Unassembled WGS sequence"/>
</dbReference>
<feature type="binding site" evidence="6">
    <location>
        <begin position="62"/>
        <end position="63"/>
    </location>
    <ligand>
        <name>NAD(+)</name>
        <dbReference type="ChEBI" id="CHEBI:57540"/>
    </ligand>
</feature>
<comment type="caution">
    <text evidence="7">The sequence shown here is derived from an EMBL/GenBank/DDBJ whole genome shotgun (WGS) entry which is preliminary data.</text>
</comment>
<feature type="binding site" evidence="6">
    <location>
        <position position="167"/>
    </location>
    <ligand>
        <name>NAD(+)</name>
        <dbReference type="ChEBI" id="CHEBI:57540"/>
    </ligand>
</feature>
<keyword evidence="1 6" id="KW-0808">Transferase</keyword>
<evidence type="ECO:0000256" key="1">
    <source>
        <dbReference type="ARBA" id="ARBA00022679"/>
    </source>
</evidence>
<dbReference type="RefSeq" id="WP_186854636.1">
    <property type="nucleotide sequence ID" value="NZ_JACOPG010000004.1"/>
</dbReference>
<dbReference type="InterPro" id="IPR016064">
    <property type="entry name" value="NAD/diacylglycerol_kinase_sf"/>
</dbReference>
<evidence type="ECO:0000256" key="4">
    <source>
        <dbReference type="ARBA" id="ARBA00023027"/>
    </source>
</evidence>
<evidence type="ECO:0000313" key="7">
    <source>
        <dbReference type="EMBL" id="MBC5687067.1"/>
    </source>
</evidence>
<dbReference type="EC" id="2.7.1.23" evidence="6"/>
<dbReference type="InterPro" id="IPR017438">
    <property type="entry name" value="ATP-NAD_kinase_N"/>
</dbReference>
<evidence type="ECO:0000256" key="5">
    <source>
        <dbReference type="ARBA" id="ARBA00047925"/>
    </source>
</evidence>
<evidence type="ECO:0000256" key="3">
    <source>
        <dbReference type="ARBA" id="ARBA00022857"/>
    </source>
</evidence>
<comment type="catalytic activity">
    <reaction evidence="5 6">
        <text>NAD(+) + ATP = ADP + NADP(+) + H(+)</text>
        <dbReference type="Rhea" id="RHEA:18629"/>
        <dbReference type="ChEBI" id="CHEBI:15378"/>
        <dbReference type="ChEBI" id="CHEBI:30616"/>
        <dbReference type="ChEBI" id="CHEBI:57540"/>
        <dbReference type="ChEBI" id="CHEBI:58349"/>
        <dbReference type="ChEBI" id="CHEBI:456216"/>
        <dbReference type="EC" id="2.7.1.23"/>
    </reaction>
</comment>
<evidence type="ECO:0000313" key="8">
    <source>
        <dbReference type="Proteomes" id="UP000643810"/>
    </source>
</evidence>
<comment type="cofactor">
    <cofactor evidence="6">
        <name>a divalent metal cation</name>
        <dbReference type="ChEBI" id="CHEBI:60240"/>
    </cofactor>
</comment>
<keyword evidence="4 6" id="KW-0520">NAD</keyword>
<dbReference type="Gene3D" id="2.60.200.30">
    <property type="entry name" value="Probable inorganic polyphosphate/atp-NAD kinase, domain 2"/>
    <property type="match status" value="1"/>
</dbReference>
<dbReference type="Pfam" id="PF01513">
    <property type="entry name" value="NAD_kinase"/>
    <property type="match status" value="1"/>
</dbReference>
<dbReference type="InterPro" id="IPR017437">
    <property type="entry name" value="ATP-NAD_kinase_PpnK-typ_C"/>
</dbReference>
<organism evidence="7 8">
    <name type="scientific">Roseburia lenta</name>
    <dbReference type="NCBI Taxonomy" id="2763061"/>
    <lineage>
        <taxon>Bacteria</taxon>
        <taxon>Bacillati</taxon>
        <taxon>Bacillota</taxon>
        <taxon>Clostridia</taxon>
        <taxon>Lachnospirales</taxon>
        <taxon>Lachnospiraceae</taxon>
        <taxon>Roseburia</taxon>
    </lineage>
</organism>
<feature type="binding site" evidence="6">
    <location>
        <position position="67"/>
    </location>
    <ligand>
        <name>NAD(+)</name>
        <dbReference type="ChEBI" id="CHEBI:57540"/>
    </ligand>
</feature>
<dbReference type="InterPro" id="IPR002504">
    <property type="entry name" value="NADK"/>
</dbReference>
<feature type="active site" description="Proton acceptor" evidence="6">
    <location>
        <position position="62"/>
    </location>
</feature>
<feature type="binding site" evidence="6">
    <location>
        <begin position="137"/>
        <end position="138"/>
    </location>
    <ligand>
        <name>NAD(+)</name>
        <dbReference type="ChEBI" id="CHEBI:57540"/>
    </ligand>
</feature>
<protein>
    <recommendedName>
        <fullName evidence="6">NAD kinase</fullName>
        <ecNumber evidence="6">2.7.1.23</ecNumber>
    </recommendedName>
    <alternativeName>
        <fullName evidence="6">ATP-dependent NAD kinase</fullName>
    </alternativeName>
</protein>
<comment type="similarity">
    <text evidence="6">Belongs to the NAD kinase family.</text>
</comment>
<gene>
    <name evidence="6" type="primary">nadK</name>
    <name evidence="7" type="ORF">H8R94_10700</name>
</gene>
<comment type="caution">
    <text evidence="6">Lacks conserved residue(s) required for the propagation of feature annotation.</text>
</comment>
<proteinExistence type="inferred from homology"/>
<name>A0ABR7GIE8_9FIRM</name>
<dbReference type="HAMAP" id="MF_00361">
    <property type="entry name" value="NAD_kinase"/>
    <property type="match status" value="1"/>
</dbReference>
<evidence type="ECO:0000256" key="6">
    <source>
        <dbReference type="HAMAP-Rule" id="MF_00361"/>
    </source>
</evidence>
<reference evidence="7 8" key="1">
    <citation type="submission" date="2020-08" db="EMBL/GenBank/DDBJ databases">
        <title>Genome public.</title>
        <authorList>
            <person name="Liu C."/>
            <person name="Sun Q."/>
        </authorList>
    </citation>
    <scope>NUCLEOTIDE SEQUENCE [LARGE SCALE GENOMIC DNA]</scope>
    <source>
        <strain evidence="7 8">NSJ-9</strain>
    </source>
</reference>
<keyword evidence="8" id="KW-1185">Reference proteome</keyword>
<keyword evidence="2 6" id="KW-0418">Kinase</keyword>
<dbReference type="PANTHER" id="PTHR20275">
    <property type="entry name" value="NAD KINASE"/>
    <property type="match status" value="1"/>
</dbReference>
<dbReference type="Pfam" id="PF20143">
    <property type="entry name" value="NAD_kinase_C"/>
    <property type="match status" value="1"/>
</dbReference>
<keyword evidence="3 6" id="KW-0521">NADP</keyword>
<dbReference type="EMBL" id="JACOPG010000004">
    <property type="protein sequence ID" value="MBC5687067.1"/>
    <property type="molecule type" value="Genomic_DNA"/>
</dbReference>